<dbReference type="SUPFAM" id="SSF82895">
    <property type="entry name" value="TSP-1 type 1 repeat"/>
    <property type="match status" value="1"/>
</dbReference>
<feature type="signal peptide" evidence="1">
    <location>
        <begin position="1"/>
        <end position="19"/>
    </location>
</feature>
<name>A0A0N4ZQ50_PARTI</name>
<sequence length="200" mass="22564">MKFFAITTFVLVLGSYGSSERISPLKAEIYKDNSQSFFVGAGERITFDMERPFQPLSPAGKLEDNDKFNNKIKFNPDYKPRILATKNTVTFSAEPSFEALPLSKDTQKIENIEKEINEDPSITDKPTDNSKSRWLSWSQWSSCVGGERTRIRACQRVGIEPCFGSNIEVEKCIGIKNSPTIAMATDPWSIEKEISHRIGN</sequence>
<evidence type="ECO:0000313" key="2">
    <source>
        <dbReference type="Proteomes" id="UP000038045"/>
    </source>
</evidence>
<proteinExistence type="predicted"/>
<keyword evidence="1" id="KW-0732">Signal</keyword>
<evidence type="ECO:0000256" key="1">
    <source>
        <dbReference type="SAM" id="SignalP"/>
    </source>
</evidence>
<protein>
    <submittedName>
        <fullName evidence="3">Uncharacterized protein</fullName>
    </submittedName>
</protein>
<accession>A0A0N4ZQ50</accession>
<reference evidence="3" key="1">
    <citation type="submission" date="2017-02" db="UniProtKB">
        <authorList>
            <consortium name="WormBaseParasite"/>
        </authorList>
    </citation>
    <scope>IDENTIFICATION</scope>
</reference>
<dbReference type="WBParaSite" id="PTRK_0001065400.1">
    <property type="protein sequence ID" value="PTRK_0001065400.1"/>
    <property type="gene ID" value="PTRK_0001065400"/>
</dbReference>
<dbReference type="PROSITE" id="PS50092">
    <property type="entry name" value="TSP1"/>
    <property type="match status" value="1"/>
</dbReference>
<keyword evidence="2" id="KW-1185">Reference proteome</keyword>
<dbReference type="AlphaFoldDB" id="A0A0N4ZQ50"/>
<dbReference type="Pfam" id="PF00090">
    <property type="entry name" value="TSP_1"/>
    <property type="match status" value="1"/>
</dbReference>
<dbReference type="InterPro" id="IPR000884">
    <property type="entry name" value="TSP1_rpt"/>
</dbReference>
<feature type="chain" id="PRO_5005892058" evidence="1">
    <location>
        <begin position="20"/>
        <end position="200"/>
    </location>
</feature>
<dbReference type="Proteomes" id="UP000038045">
    <property type="component" value="Unplaced"/>
</dbReference>
<dbReference type="InterPro" id="IPR036383">
    <property type="entry name" value="TSP1_rpt_sf"/>
</dbReference>
<organism evidence="2 3">
    <name type="scientific">Parastrongyloides trichosuri</name>
    <name type="common">Possum-specific nematode worm</name>
    <dbReference type="NCBI Taxonomy" id="131310"/>
    <lineage>
        <taxon>Eukaryota</taxon>
        <taxon>Metazoa</taxon>
        <taxon>Ecdysozoa</taxon>
        <taxon>Nematoda</taxon>
        <taxon>Chromadorea</taxon>
        <taxon>Rhabditida</taxon>
        <taxon>Tylenchina</taxon>
        <taxon>Panagrolaimomorpha</taxon>
        <taxon>Strongyloidoidea</taxon>
        <taxon>Strongyloididae</taxon>
        <taxon>Parastrongyloides</taxon>
    </lineage>
</organism>
<evidence type="ECO:0000313" key="3">
    <source>
        <dbReference type="WBParaSite" id="PTRK_0001065400.1"/>
    </source>
</evidence>